<dbReference type="AlphaFoldDB" id="A0AAE0P9K2"/>
<gene>
    <name evidence="3" type="ORF">B0T20DRAFT_46194</name>
</gene>
<accession>A0AAE0P9K2</accession>
<proteinExistence type="predicted"/>
<dbReference type="GO" id="GO:0005935">
    <property type="term" value="C:cellular bud neck"/>
    <property type="evidence" value="ECO:0007669"/>
    <property type="project" value="TreeGrafter"/>
</dbReference>
<dbReference type="GO" id="GO:0005886">
    <property type="term" value="C:plasma membrane"/>
    <property type="evidence" value="ECO:0007669"/>
    <property type="project" value="TreeGrafter"/>
</dbReference>
<sequence>MPTIDIAMRRSVQEGLGARFLDLLARSIHPALQRRNVADDLNDVKTAFSSWDNCMQVDYCKWTAIGLMIFAGLVIFSICWCIGRCLCCGLSCCCECFRCLQCCGNCCGCCDPPGSRKHKYLDAPFVPPDQGYKAPEPMDHGFGNRPAPSYSEPSYSKQPSVPQYAEFDVSKKRQTMGDSLPAMPEWEGAGSKKVLVEEEAVELDQLKKPEEKTAAGAGVGAAAAGAAVMTGAAAAIPAAGPGRGTPGPSPSPGGLQSPYGAPASNNGLYGNNGGYGQQNSQGYNQMPVTSPYGQSPSPSPYGMAASTMGPAAVGSAGYNAPGGYSNQQQDAYGRYGEPTRNNTYDSARNNTYDSYGTTSNGPASPYDTSPYDNYDSGYGNSQQPYGSGGLSAGNVAAGMGIAAGTMGGGPGGPNRVRSPPAAGMNSTPYPQNPMTRRSPAPEQQLTGLGYGGVTGSNSNNLQTYEMPGDDSFLGGPRHHSPAPQSTGITGDYDGFSNQGSYSQGSNQSQSQRQNTFGGNNAYGASAGGNGYGSGASYGDIMRSTPSPAPTGPLPKPPVRNNTMGVQGTLGGSNGGSGGAGGGGFDFSSGGYSRPGAMDQQQQGGGGMGGQDEGGYPGYKPYSPVGGGPGGPGGGGAAGGGGYRGW</sequence>
<feature type="region of interest" description="Disordered" evidence="1">
    <location>
        <begin position="408"/>
        <end position="521"/>
    </location>
</feature>
<feature type="compositionally biased region" description="Low complexity" evidence="1">
    <location>
        <begin position="277"/>
        <end position="302"/>
    </location>
</feature>
<dbReference type="PANTHER" id="PTHR40018:SF1">
    <property type="entry name" value="[PSI+] INDUCTION PROTEIN 2"/>
    <property type="match status" value="1"/>
</dbReference>
<protein>
    <recommendedName>
        <fullName evidence="5">Fibroin-3</fullName>
    </recommendedName>
</protein>
<feature type="compositionally biased region" description="Polar residues" evidence="1">
    <location>
        <begin position="339"/>
        <end position="371"/>
    </location>
</feature>
<keyword evidence="2" id="KW-0472">Membrane</keyword>
<dbReference type="EMBL" id="JAUTDP010000010">
    <property type="protein sequence ID" value="KAK3395833.1"/>
    <property type="molecule type" value="Genomic_DNA"/>
</dbReference>
<feature type="compositionally biased region" description="Gly residues" evidence="1">
    <location>
        <begin position="624"/>
        <end position="645"/>
    </location>
</feature>
<comment type="caution">
    <text evidence="3">The sequence shown here is derived from an EMBL/GenBank/DDBJ whole genome shotgun (WGS) entry which is preliminary data.</text>
</comment>
<feature type="transmembrane region" description="Helical" evidence="2">
    <location>
        <begin position="62"/>
        <end position="83"/>
    </location>
</feature>
<evidence type="ECO:0000313" key="4">
    <source>
        <dbReference type="Proteomes" id="UP001281003"/>
    </source>
</evidence>
<feature type="compositionally biased region" description="Low complexity" evidence="1">
    <location>
        <begin position="585"/>
        <end position="601"/>
    </location>
</feature>
<keyword evidence="2" id="KW-1133">Transmembrane helix</keyword>
<reference evidence="3" key="2">
    <citation type="submission" date="2023-07" db="EMBL/GenBank/DDBJ databases">
        <authorList>
            <consortium name="Lawrence Berkeley National Laboratory"/>
            <person name="Haridas S."/>
            <person name="Hensen N."/>
            <person name="Bonometti L."/>
            <person name="Westerberg I."/>
            <person name="Brannstrom I.O."/>
            <person name="Guillou S."/>
            <person name="Cros-Aarteil S."/>
            <person name="Calhoun S."/>
            <person name="Kuo A."/>
            <person name="Mondo S."/>
            <person name="Pangilinan J."/>
            <person name="Riley R."/>
            <person name="LaButti K."/>
            <person name="Andreopoulos B."/>
            <person name="Lipzen A."/>
            <person name="Chen C."/>
            <person name="Yanf M."/>
            <person name="Daum C."/>
            <person name="Ng V."/>
            <person name="Clum A."/>
            <person name="Steindorff A."/>
            <person name="Ohm R."/>
            <person name="Martin F."/>
            <person name="Silar P."/>
            <person name="Natvig D."/>
            <person name="Lalanne C."/>
            <person name="Gautier V."/>
            <person name="Ament-velasquez S.L."/>
            <person name="Kruys A."/>
            <person name="Hutchinson M.I."/>
            <person name="Powell A.J."/>
            <person name="Barry K."/>
            <person name="Miller A.N."/>
            <person name="Grigoriev I.V."/>
            <person name="Debuchy R."/>
            <person name="Gladieux P."/>
            <person name="Thoren M.H."/>
            <person name="Johannesson H."/>
        </authorList>
    </citation>
    <scope>NUCLEOTIDE SEQUENCE</scope>
    <source>
        <strain evidence="3">FGSC 1904</strain>
    </source>
</reference>
<keyword evidence="2" id="KW-0812">Transmembrane</keyword>
<feature type="compositionally biased region" description="Pro residues" evidence="1">
    <location>
        <begin position="546"/>
        <end position="557"/>
    </location>
</feature>
<organism evidence="3 4">
    <name type="scientific">Sordaria brevicollis</name>
    <dbReference type="NCBI Taxonomy" id="83679"/>
    <lineage>
        <taxon>Eukaryota</taxon>
        <taxon>Fungi</taxon>
        <taxon>Dikarya</taxon>
        <taxon>Ascomycota</taxon>
        <taxon>Pezizomycotina</taxon>
        <taxon>Sordariomycetes</taxon>
        <taxon>Sordariomycetidae</taxon>
        <taxon>Sordariales</taxon>
        <taxon>Sordariaceae</taxon>
        <taxon>Sordaria</taxon>
    </lineage>
</organism>
<evidence type="ECO:0000256" key="1">
    <source>
        <dbReference type="SAM" id="MobiDB-lite"/>
    </source>
</evidence>
<dbReference type="PANTHER" id="PTHR40018">
    <property type="entry name" value="[PSI+] INDUCTION PROTEIN 2"/>
    <property type="match status" value="1"/>
</dbReference>
<keyword evidence="4" id="KW-1185">Reference proteome</keyword>
<feature type="compositionally biased region" description="Gly residues" evidence="1">
    <location>
        <begin position="602"/>
        <end position="616"/>
    </location>
</feature>
<evidence type="ECO:0008006" key="5">
    <source>
        <dbReference type="Google" id="ProtNLM"/>
    </source>
</evidence>
<reference evidence="3" key="1">
    <citation type="journal article" date="2023" name="Mol. Phylogenet. Evol.">
        <title>Genome-scale phylogeny and comparative genomics of the fungal order Sordariales.</title>
        <authorList>
            <person name="Hensen N."/>
            <person name="Bonometti L."/>
            <person name="Westerberg I."/>
            <person name="Brannstrom I.O."/>
            <person name="Guillou S."/>
            <person name="Cros-Aarteil S."/>
            <person name="Calhoun S."/>
            <person name="Haridas S."/>
            <person name="Kuo A."/>
            <person name="Mondo S."/>
            <person name="Pangilinan J."/>
            <person name="Riley R."/>
            <person name="LaButti K."/>
            <person name="Andreopoulos B."/>
            <person name="Lipzen A."/>
            <person name="Chen C."/>
            <person name="Yan M."/>
            <person name="Daum C."/>
            <person name="Ng V."/>
            <person name="Clum A."/>
            <person name="Steindorff A."/>
            <person name="Ohm R.A."/>
            <person name="Martin F."/>
            <person name="Silar P."/>
            <person name="Natvig D.O."/>
            <person name="Lalanne C."/>
            <person name="Gautier V."/>
            <person name="Ament-Velasquez S.L."/>
            <person name="Kruys A."/>
            <person name="Hutchinson M.I."/>
            <person name="Powell A.J."/>
            <person name="Barry K."/>
            <person name="Miller A.N."/>
            <person name="Grigoriev I.V."/>
            <person name="Debuchy R."/>
            <person name="Gladieux P."/>
            <person name="Hiltunen Thoren M."/>
            <person name="Johannesson H."/>
        </authorList>
    </citation>
    <scope>NUCLEOTIDE SEQUENCE</scope>
    <source>
        <strain evidence="3">FGSC 1904</strain>
    </source>
</reference>
<feature type="region of interest" description="Disordered" evidence="1">
    <location>
        <begin position="239"/>
        <end position="303"/>
    </location>
</feature>
<evidence type="ECO:0000256" key="2">
    <source>
        <dbReference type="SAM" id="Phobius"/>
    </source>
</evidence>
<feature type="compositionally biased region" description="Polar residues" evidence="1">
    <location>
        <begin position="424"/>
        <end position="446"/>
    </location>
</feature>
<feature type="region of interest" description="Disordered" evidence="1">
    <location>
        <begin position="536"/>
        <end position="645"/>
    </location>
</feature>
<dbReference type="Proteomes" id="UP001281003">
    <property type="component" value="Unassembled WGS sequence"/>
</dbReference>
<feature type="compositionally biased region" description="Gly residues" evidence="1">
    <location>
        <begin position="567"/>
        <end position="584"/>
    </location>
</feature>
<feature type="compositionally biased region" description="Low complexity" evidence="1">
    <location>
        <begin position="494"/>
        <end position="521"/>
    </location>
</feature>
<name>A0AAE0P9K2_SORBR</name>
<evidence type="ECO:0000313" key="3">
    <source>
        <dbReference type="EMBL" id="KAK3395833.1"/>
    </source>
</evidence>
<feature type="region of interest" description="Disordered" evidence="1">
    <location>
        <begin position="320"/>
        <end position="382"/>
    </location>
</feature>
<dbReference type="InterPro" id="IPR037504">
    <property type="entry name" value="PSI_induc_2"/>
</dbReference>